<keyword evidence="10" id="KW-0966">Cell projection</keyword>
<accession>A0A157RRP7</accession>
<dbReference type="GO" id="GO:0044781">
    <property type="term" value="P:bacterial-type flagellum organization"/>
    <property type="evidence" value="ECO:0007669"/>
    <property type="project" value="UniProtKB-KW"/>
</dbReference>
<keyword evidence="4" id="KW-1005">Bacterial flagellum biogenesis</keyword>
<dbReference type="OrthoDB" id="9181369at2"/>
<evidence type="ECO:0000256" key="4">
    <source>
        <dbReference type="ARBA" id="ARBA00022795"/>
    </source>
</evidence>
<dbReference type="Pfam" id="PF04316">
    <property type="entry name" value="FlgM"/>
    <property type="match status" value="1"/>
</dbReference>
<dbReference type="RefSeq" id="WP_066422054.1">
    <property type="nucleotide sequence ID" value="NZ_FKBS01000031.1"/>
</dbReference>
<evidence type="ECO:0000313" key="10">
    <source>
        <dbReference type="EMBL" id="SAI60657.1"/>
    </source>
</evidence>
<sequence>MKITTTSPSVAANPVNLRTENPVAQAYGASNGGQASTGSSQVALSPASRQLLVLQEGGSDINVERVHAIRAAIASGELKIDASRIADSLIASAQELLK</sequence>
<dbReference type="EMBL" id="FKBS01000031">
    <property type="protein sequence ID" value="SAI60657.1"/>
    <property type="molecule type" value="Genomic_DNA"/>
</dbReference>
<dbReference type="AlphaFoldDB" id="A0A157RRP7"/>
<keyword evidence="10" id="KW-0282">Flagellum</keyword>
<dbReference type="InterPro" id="IPR035890">
    <property type="entry name" value="Anti-sigma-28_factor_FlgM_sf"/>
</dbReference>
<evidence type="ECO:0000256" key="6">
    <source>
        <dbReference type="ARBA" id="ARBA00023163"/>
    </source>
</evidence>
<comment type="function">
    <text evidence="7">Responsible for the coupling of flagellin expression to flagellar assembly by preventing expression of the flagellin genes when a component of the middle class of proteins is defective. It negatively regulates flagellar genes by inhibiting the activity of FliA by directly binding to FliA.</text>
</comment>
<dbReference type="GO" id="GO:0045892">
    <property type="term" value="P:negative regulation of DNA-templated transcription"/>
    <property type="evidence" value="ECO:0007669"/>
    <property type="project" value="InterPro"/>
</dbReference>
<protein>
    <recommendedName>
        <fullName evidence="2">Negative regulator of flagellin synthesis</fullName>
    </recommendedName>
    <alternativeName>
        <fullName evidence="8">Anti-sigma-28 factor</fullName>
    </alternativeName>
</protein>
<organism evidence="10 11">
    <name type="scientific">Bordetella ansorpii</name>
    <dbReference type="NCBI Taxonomy" id="288768"/>
    <lineage>
        <taxon>Bacteria</taxon>
        <taxon>Pseudomonadati</taxon>
        <taxon>Pseudomonadota</taxon>
        <taxon>Betaproteobacteria</taxon>
        <taxon>Burkholderiales</taxon>
        <taxon>Alcaligenaceae</taxon>
        <taxon>Bordetella</taxon>
    </lineage>
</organism>
<evidence type="ECO:0000256" key="8">
    <source>
        <dbReference type="ARBA" id="ARBA00030117"/>
    </source>
</evidence>
<keyword evidence="5" id="KW-0805">Transcription regulation</keyword>
<evidence type="ECO:0000256" key="7">
    <source>
        <dbReference type="ARBA" id="ARBA00024739"/>
    </source>
</evidence>
<evidence type="ECO:0000256" key="3">
    <source>
        <dbReference type="ARBA" id="ARBA00022491"/>
    </source>
</evidence>
<proteinExistence type="inferred from homology"/>
<evidence type="ECO:0000256" key="5">
    <source>
        <dbReference type="ARBA" id="ARBA00023015"/>
    </source>
</evidence>
<reference evidence="10 11" key="1">
    <citation type="submission" date="2016-03" db="EMBL/GenBank/DDBJ databases">
        <authorList>
            <consortium name="Pathogen Informatics"/>
        </authorList>
    </citation>
    <scope>NUCLEOTIDE SEQUENCE [LARGE SCALE GENOMIC DNA]</scope>
    <source>
        <strain evidence="10 11">NCTC13364</strain>
    </source>
</reference>
<dbReference type="Proteomes" id="UP000077037">
    <property type="component" value="Unassembled WGS sequence"/>
</dbReference>
<dbReference type="NCBIfam" id="TIGR03824">
    <property type="entry name" value="FlgM_jcvi"/>
    <property type="match status" value="1"/>
</dbReference>
<dbReference type="InterPro" id="IPR031316">
    <property type="entry name" value="FlgM_C"/>
</dbReference>
<evidence type="ECO:0000313" key="11">
    <source>
        <dbReference type="Proteomes" id="UP000077037"/>
    </source>
</evidence>
<evidence type="ECO:0000256" key="1">
    <source>
        <dbReference type="ARBA" id="ARBA00005322"/>
    </source>
</evidence>
<evidence type="ECO:0000256" key="2">
    <source>
        <dbReference type="ARBA" id="ARBA00017823"/>
    </source>
</evidence>
<dbReference type="InterPro" id="IPR007412">
    <property type="entry name" value="FlgM"/>
</dbReference>
<dbReference type="SUPFAM" id="SSF101498">
    <property type="entry name" value="Anti-sigma factor FlgM"/>
    <property type="match status" value="1"/>
</dbReference>
<keyword evidence="6" id="KW-0804">Transcription</keyword>
<name>A0A157RRP7_9BORD</name>
<feature type="domain" description="Anti-sigma-28 factor FlgM C-terminal" evidence="9">
    <location>
        <begin position="41"/>
        <end position="90"/>
    </location>
</feature>
<evidence type="ECO:0000259" key="9">
    <source>
        <dbReference type="Pfam" id="PF04316"/>
    </source>
</evidence>
<gene>
    <name evidence="10" type="primary">flgM</name>
    <name evidence="10" type="ORF">SAMEA1982600_05464</name>
</gene>
<keyword evidence="10" id="KW-0969">Cilium</keyword>
<keyword evidence="3" id="KW-0678">Repressor</keyword>
<comment type="similarity">
    <text evidence="1">Belongs to the FlgM family.</text>
</comment>